<dbReference type="Pfam" id="PF00294">
    <property type="entry name" value="PfkB"/>
    <property type="match status" value="1"/>
</dbReference>
<evidence type="ECO:0000256" key="3">
    <source>
        <dbReference type="ARBA" id="ARBA00022741"/>
    </source>
</evidence>
<name>A0A9W6FRN9_9MICO</name>
<proteinExistence type="inferred from homology"/>
<dbReference type="PIRSF" id="PIRSF000535">
    <property type="entry name" value="1PFK/6PFK/LacC"/>
    <property type="match status" value="1"/>
</dbReference>
<dbReference type="GO" id="GO:0005829">
    <property type="term" value="C:cytosol"/>
    <property type="evidence" value="ECO:0007669"/>
    <property type="project" value="TreeGrafter"/>
</dbReference>
<dbReference type="PANTHER" id="PTHR46566:SF5">
    <property type="entry name" value="1-PHOSPHOFRUCTOKINASE"/>
    <property type="match status" value="1"/>
</dbReference>
<keyword evidence="9" id="KW-1185">Reference proteome</keyword>
<evidence type="ECO:0000256" key="2">
    <source>
        <dbReference type="ARBA" id="ARBA00022679"/>
    </source>
</evidence>
<dbReference type="CDD" id="cd01164">
    <property type="entry name" value="FruK_PfkB_like"/>
    <property type="match status" value="1"/>
</dbReference>
<keyword evidence="2 6" id="KW-0808">Transferase</keyword>
<evidence type="ECO:0000313" key="9">
    <source>
        <dbReference type="Proteomes" id="UP001144396"/>
    </source>
</evidence>
<dbReference type="GO" id="GO:0008443">
    <property type="term" value="F:phosphofructokinase activity"/>
    <property type="evidence" value="ECO:0007669"/>
    <property type="project" value="TreeGrafter"/>
</dbReference>
<dbReference type="AlphaFoldDB" id="A0A9W6FRN9"/>
<dbReference type="NCBIfam" id="TIGR03168">
    <property type="entry name" value="1-PFK"/>
    <property type="match status" value="1"/>
</dbReference>
<dbReference type="Proteomes" id="UP001144396">
    <property type="component" value="Unassembled WGS sequence"/>
</dbReference>
<organism evidence="8 9">
    <name type="scientific">Agromyces rhizosphaerae</name>
    <dbReference type="NCBI Taxonomy" id="88374"/>
    <lineage>
        <taxon>Bacteria</taxon>
        <taxon>Bacillati</taxon>
        <taxon>Actinomycetota</taxon>
        <taxon>Actinomycetes</taxon>
        <taxon>Micrococcales</taxon>
        <taxon>Microbacteriaceae</taxon>
        <taxon>Agromyces</taxon>
    </lineage>
</organism>
<keyword evidence="3" id="KW-0547">Nucleotide-binding</keyword>
<evidence type="ECO:0000313" key="8">
    <source>
        <dbReference type="EMBL" id="GLI27872.1"/>
    </source>
</evidence>
<keyword evidence="5" id="KW-0067">ATP-binding</keyword>
<dbReference type="InterPro" id="IPR017583">
    <property type="entry name" value="Tagatose/fructose_Pkinase"/>
</dbReference>
<evidence type="ECO:0000256" key="4">
    <source>
        <dbReference type="ARBA" id="ARBA00022777"/>
    </source>
</evidence>
<evidence type="ECO:0000256" key="6">
    <source>
        <dbReference type="PIRNR" id="PIRNR000535"/>
    </source>
</evidence>
<comment type="caution">
    <text evidence="8">The sequence shown here is derived from an EMBL/GenBank/DDBJ whole genome shotgun (WGS) entry which is preliminary data.</text>
</comment>
<gene>
    <name evidence="8" type="ORF">ARHIZOSPH14_21140</name>
</gene>
<dbReference type="InterPro" id="IPR011611">
    <property type="entry name" value="PfkB_dom"/>
</dbReference>
<reference evidence="8" key="1">
    <citation type="submission" date="2022-12" db="EMBL/GenBank/DDBJ databases">
        <title>Reference genome sequencing for broad-spectrum identification of bacterial and archaeal isolates by mass spectrometry.</title>
        <authorList>
            <person name="Sekiguchi Y."/>
            <person name="Tourlousse D.M."/>
        </authorList>
    </citation>
    <scope>NUCLEOTIDE SEQUENCE</scope>
    <source>
        <strain evidence="8">14</strain>
    </source>
</reference>
<accession>A0A9W6FRN9</accession>
<dbReference type="PANTHER" id="PTHR46566">
    <property type="entry name" value="1-PHOSPHOFRUCTOKINASE-RELATED"/>
    <property type="match status" value="1"/>
</dbReference>
<dbReference type="SUPFAM" id="SSF53613">
    <property type="entry name" value="Ribokinase-like"/>
    <property type="match status" value="1"/>
</dbReference>
<comment type="similarity">
    <text evidence="1">Belongs to the carbohydrate kinase PfkB family.</text>
</comment>
<dbReference type="Gene3D" id="3.40.1190.20">
    <property type="match status" value="1"/>
</dbReference>
<dbReference type="PROSITE" id="PS00584">
    <property type="entry name" value="PFKB_KINASES_2"/>
    <property type="match status" value="1"/>
</dbReference>
<dbReference type="InterPro" id="IPR029056">
    <property type="entry name" value="Ribokinase-like"/>
</dbReference>
<dbReference type="EMBL" id="BSDP01000001">
    <property type="protein sequence ID" value="GLI27872.1"/>
    <property type="molecule type" value="Genomic_DNA"/>
</dbReference>
<sequence length="329" mass="33240">MIVTLTANPSIDRTVELDEPLERGAVQRAVATREDPGGKGVNVTRALRAARVTSVAVLPAAPGDPMLAALEGESVPYRAVPIAGRIRSNLTIAEAGGATTKINEPGPELDADAQRALIAAVVEECDGADWLVLAGSLPPGAPDDFYAQVVRAVRAETHPSPRIAVDTSGPALAALVEADLAVDVIKPNAEELAELLGRSSEEELEAGPDAAIALARTIPPARVRTSLVTLGAVGAAVVTPEGAWFAAAPNITARSTVGAGDCSLAGYLIASVEGAHPSAALASAVAYGAAAASLPGSVVPTRSQVDPDRVVVTEAGTVAGSEPTRSTNE</sequence>
<dbReference type="RefSeq" id="WP_281884764.1">
    <property type="nucleotide sequence ID" value="NZ_BSDP01000001.1"/>
</dbReference>
<evidence type="ECO:0000256" key="1">
    <source>
        <dbReference type="ARBA" id="ARBA00010688"/>
    </source>
</evidence>
<evidence type="ECO:0000259" key="7">
    <source>
        <dbReference type="Pfam" id="PF00294"/>
    </source>
</evidence>
<protein>
    <submittedName>
        <fullName evidence="8">1-phosphofructokinase</fullName>
    </submittedName>
</protein>
<dbReference type="InterPro" id="IPR002173">
    <property type="entry name" value="Carboh/pur_kinase_PfkB_CS"/>
</dbReference>
<feature type="domain" description="Carbohydrate kinase PfkB" evidence="7">
    <location>
        <begin position="8"/>
        <end position="298"/>
    </location>
</feature>
<evidence type="ECO:0000256" key="5">
    <source>
        <dbReference type="ARBA" id="ARBA00022840"/>
    </source>
</evidence>
<keyword evidence="4" id="KW-0418">Kinase</keyword>
<dbReference type="GO" id="GO:0005524">
    <property type="term" value="F:ATP binding"/>
    <property type="evidence" value="ECO:0007669"/>
    <property type="project" value="UniProtKB-KW"/>
</dbReference>